<evidence type="ECO:0000313" key="7">
    <source>
        <dbReference type="Proteomes" id="UP000551616"/>
    </source>
</evidence>
<evidence type="ECO:0000256" key="1">
    <source>
        <dbReference type="ARBA" id="ARBA00008779"/>
    </source>
</evidence>
<dbReference type="PANTHER" id="PTHR42693:SF43">
    <property type="entry name" value="BLL2667 PROTEIN"/>
    <property type="match status" value="1"/>
</dbReference>
<accession>A0A7V9A815</accession>
<evidence type="ECO:0000259" key="5">
    <source>
        <dbReference type="Pfam" id="PF00884"/>
    </source>
</evidence>
<dbReference type="PROSITE" id="PS00523">
    <property type="entry name" value="SULFATASE_1"/>
    <property type="match status" value="1"/>
</dbReference>
<protein>
    <recommendedName>
        <fullName evidence="5">Sulfatase N-terminal domain-containing protein</fullName>
    </recommendedName>
</protein>
<dbReference type="Gene3D" id="3.40.720.10">
    <property type="entry name" value="Alkaline Phosphatase, subunit A"/>
    <property type="match status" value="1"/>
</dbReference>
<organism evidence="6 7">
    <name type="scientific">Bremerella alba</name>
    <dbReference type="NCBI Taxonomy" id="980252"/>
    <lineage>
        <taxon>Bacteria</taxon>
        <taxon>Pseudomonadati</taxon>
        <taxon>Planctomycetota</taxon>
        <taxon>Planctomycetia</taxon>
        <taxon>Pirellulales</taxon>
        <taxon>Pirellulaceae</taxon>
        <taxon>Bremerella</taxon>
    </lineage>
</organism>
<evidence type="ECO:0000256" key="2">
    <source>
        <dbReference type="ARBA" id="ARBA00022723"/>
    </source>
</evidence>
<dbReference type="InterPro" id="IPR000917">
    <property type="entry name" value="Sulfatase_N"/>
</dbReference>
<proteinExistence type="inferred from homology"/>
<dbReference type="InterPro" id="IPR024607">
    <property type="entry name" value="Sulfatase_CS"/>
</dbReference>
<keyword evidence="3" id="KW-0378">Hydrolase</keyword>
<dbReference type="EMBL" id="JABRWO010000007">
    <property type="protein sequence ID" value="MBA2115596.1"/>
    <property type="molecule type" value="Genomic_DNA"/>
</dbReference>
<dbReference type="Gene3D" id="3.30.1120.10">
    <property type="match status" value="1"/>
</dbReference>
<evidence type="ECO:0000313" key="6">
    <source>
        <dbReference type="EMBL" id="MBA2115596.1"/>
    </source>
</evidence>
<sequence>MRQHLTKLFLLLLILGLPGLLRAEEGLPKPDPVFQGEIGTTYDESKADPKLFSAPTAPKDAPNILLVLIDDIGFGAASTFGGPIATPTLDRVAKSGLRYNAFHTTALCSPTRAALLTGRNHHNASTGNIIELGTGFPGYTGIIPQSTATIGQILQANGYSTSWIGKNHNVADNVTSIVGPYQGRPNGLGFDYFYGFMGGEMDQWYPTLYENQNPVLQTASPDEGYNLTHDLADKAIEWMRYQNSIAPDRPFFLYFAPGACHAPHQPPKQWPEKYRGKFAHGWDKEREMTFARQKEMGVIPEDAKLTPRPEQMPAWDSFDAQAHKLMERQMETYAGFAEYTDVEVGRIIDAIETTGELDNTMIIYIFGDNGSSAEGSLVGSANELLNLNGINPTIEMSMKFYDDWGSPKTSPHMAVGWAWAMSTPFRWTKQVASHFGGTRNGTVISWPKRIKNGGEIRSQFHHVNDIVPTILDVTGIEAPDEYNGIKQKPMDGVSMAYTFANNGKDAESPKDTQYFEMFGHRAIYHDGWMAAAFHNRVPWVNAGTVPFDQDKWELFDLSKDFSQAVDLSEKQPEKLKELQTLFDSEAKKNNVYPLDDRFAERTDVSLRPSFIAGRDKITFYPGAIRLLEGSAPNMKSRSHSITANLVIPKEGAEGVILAMGGGTAGFSLYVQDKKLVYFYDWFKFEDYTITSDEPLPAGEVNVRVDFNYDGGGAGKGATVVLFVNDKQVGTGKLKNTVAGRFGLDAMDVGMDLGAPVNEGYKPPFAFTGEIKDITIDLK</sequence>
<dbReference type="CDD" id="cd16025">
    <property type="entry name" value="PAS_like"/>
    <property type="match status" value="1"/>
</dbReference>
<dbReference type="PANTHER" id="PTHR42693">
    <property type="entry name" value="ARYLSULFATASE FAMILY MEMBER"/>
    <property type="match status" value="1"/>
</dbReference>
<dbReference type="InterPro" id="IPR050738">
    <property type="entry name" value="Sulfatase"/>
</dbReference>
<dbReference type="SUPFAM" id="SSF53649">
    <property type="entry name" value="Alkaline phosphatase-like"/>
    <property type="match status" value="1"/>
</dbReference>
<keyword evidence="2" id="KW-0479">Metal-binding</keyword>
<gene>
    <name evidence="6" type="ORF">HOV93_27780</name>
</gene>
<keyword evidence="4" id="KW-0106">Calcium</keyword>
<evidence type="ECO:0000256" key="3">
    <source>
        <dbReference type="ARBA" id="ARBA00022801"/>
    </source>
</evidence>
<dbReference type="Proteomes" id="UP000551616">
    <property type="component" value="Unassembled WGS sequence"/>
</dbReference>
<name>A0A7V9A815_9BACT</name>
<dbReference type="AlphaFoldDB" id="A0A7V9A815"/>
<reference evidence="6 7" key="1">
    <citation type="submission" date="2020-05" db="EMBL/GenBank/DDBJ databases">
        <title>Bremerella alba sp. nov., a novel planctomycete isolated from the surface of the macroalga Fucus spiralis.</title>
        <authorList>
            <person name="Godinho O."/>
            <person name="Botelho R."/>
            <person name="Albuquerque L."/>
            <person name="Wiegand S."/>
            <person name="Da Costa M.S."/>
            <person name="Lobo-Da-Cunha A."/>
            <person name="Jogler C."/>
            <person name="Lage O.M."/>
        </authorList>
    </citation>
    <scope>NUCLEOTIDE SEQUENCE [LARGE SCALE GENOMIC DNA]</scope>
    <source>
        <strain evidence="6 7">FF15</strain>
    </source>
</reference>
<dbReference type="GO" id="GO:0016787">
    <property type="term" value="F:hydrolase activity"/>
    <property type="evidence" value="ECO:0007669"/>
    <property type="project" value="UniProtKB-KW"/>
</dbReference>
<dbReference type="InterPro" id="IPR017850">
    <property type="entry name" value="Alkaline_phosphatase_core_sf"/>
</dbReference>
<dbReference type="RefSeq" id="WP_207397025.1">
    <property type="nucleotide sequence ID" value="NZ_JABRWO010000007.1"/>
</dbReference>
<evidence type="ECO:0000256" key="4">
    <source>
        <dbReference type="ARBA" id="ARBA00022837"/>
    </source>
</evidence>
<comment type="similarity">
    <text evidence="1">Belongs to the sulfatase family.</text>
</comment>
<comment type="caution">
    <text evidence="6">The sequence shown here is derived from an EMBL/GenBank/DDBJ whole genome shotgun (WGS) entry which is preliminary data.</text>
</comment>
<dbReference type="GO" id="GO:0046872">
    <property type="term" value="F:metal ion binding"/>
    <property type="evidence" value="ECO:0007669"/>
    <property type="project" value="UniProtKB-KW"/>
</dbReference>
<feature type="domain" description="Sulfatase N-terminal" evidence="5">
    <location>
        <begin position="62"/>
        <end position="476"/>
    </location>
</feature>
<keyword evidence="7" id="KW-1185">Reference proteome</keyword>
<dbReference type="Pfam" id="PF00884">
    <property type="entry name" value="Sulfatase"/>
    <property type="match status" value="1"/>
</dbReference>